<dbReference type="HOGENOM" id="CLU_2590035_0_0_1"/>
<reference evidence="2 3" key="1">
    <citation type="submission" date="2014-04" db="EMBL/GenBank/DDBJ databases">
        <authorList>
            <consortium name="DOE Joint Genome Institute"/>
            <person name="Kuo A."/>
            <person name="Gay G."/>
            <person name="Dore J."/>
            <person name="Kohler A."/>
            <person name="Nagy L.G."/>
            <person name="Floudas D."/>
            <person name="Copeland A."/>
            <person name="Barry K.W."/>
            <person name="Cichocki N."/>
            <person name="Veneault-Fourrey C."/>
            <person name="LaButti K."/>
            <person name="Lindquist E.A."/>
            <person name="Lipzen A."/>
            <person name="Lundell T."/>
            <person name="Morin E."/>
            <person name="Murat C."/>
            <person name="Sun H."/>
            <person name="Tunlid A."/>
            <person name="Henrissat B."/>
            <person name="Grigoriev I.V."/>
            <person name="Hibbett D.S."/>
            <person name="Martin F."/>
            <person name="Nordberg H.P."/>
            <person name="Cantor M.N."/>
            <person name="Hua S.X."/>
        </authorList>
    </citation>
    <scope>NUCLEOTIDE SEQUENCE [LARGE SCALE GENOMIC DNA]</scope>
    <source>
        <strain evidence="3">h7</strain>
    </source>
</reference>
<dbReference type="EMBL" id="KN831771">
    <property type="protein sequence ID" value="KIM46074.1"/>
    <property type="molecule type" value="Genomic_DNA"/>
</dbReference>
<evidence type="ECO:0000256" key="1">
    <source>
        <dbReference type="SAM" id="Phobius"/>
    </source>
</evidence>
<keyword evidence="1" id="KW-0472">Membrane</keyword>
<protein>
    <submittedName>
        <fullName evidence="2">Uncharacterized protein</fullName>
    </submittedName>
</protein>
<keyword evidence="1" id="KW-1133">Transmembrane helix</keyword>
<proteinExistence type="predicted"/>
<dbReference type="Proteomes" id="UP000053424">
    <property type="component" value="Unassembled WGS sequence"/>
</dbReference>
<dbReference type="AlphaFoldDB" id="A0A0C3CPP2"/>
<organism evidence="2 3">
    <name type="scientific">Hebeloma cylindrosporum</name>
    <dbReference type="NCBI Taxonomy" id="76867"/>
    <lineage>
        <taxon>Eukaryota</taxon>
        <taxon>Fungi</taxon>
        <taxon>Dikarya</taxon>
        <taxon>Basidiomycota</taxon>
        <taxon>Agaricomycotina</taxon>
        <taxon>Agaricomycetes</taxon>
        <taxon>Agaricomycetidae</taxon>
        <taxon>Agaricales</taxon>
        <taxon>Agaricineae</taxon>
        <taxon>Hymenogastraceae</taxon>
        <taxon>Hebeloma</taxon>
    </lineage>
</organism>
<sequence length="80" mass="9083">MCCPDRSVLVAIISYRRPWPSPKKKGRDTAFWPAEGFLGKQDPCVFCSCSIRISTILAFCVSTMTRSIMLAFFICRISRN</sequence>
<keyword evidence="1" id="KW-0812">Transmembrane</keyword>
<keyword evidence="3" id="KW-1185">Reference proteome</keyword>
<feature type="transmembrane region" description="Helical" evidence="1">
    <location>
        <begin position="56"/>
        <end position="75"/>
    </location>
</feature>
<accession>A0A0C3CPP2</accession>
<reference evidence="3" key="2">
    <citation type="submission" date="2015-01" db="EMBL/GenBank/DDBJ databases">
        <title>Evolutionary Origins and Diversification of the Mycorrhizal Mutualists.</title>
        <authorList>
            <consortium name="DOE Joint Genome Institute"/>
            <consortium name="Mycorrhizal Genomics Consortium"/>
            <person name="Kohler A."/>
            <person name="Kuo A."/>
            <person name="Nagy L.G."/>
            <person name="Floudas D."/>
            <person name="Copeland A."/>
            <person name="Barry K.W."/>
            <person name="Cichocki N."/>
            <person name="Veneault-Fourrey C."/>
            <person name="LaButti K."/>
            <person name="Lindquist E.A."/>
            <person name="Lipzen A."/>
            <person name="Lundell T."/>
            <person name="Morin E."/>
            <person name="Murat C."/>
            <person name="Riley R."/>
            <person name="Ohm R."/>
            <person name="Sun H."/>
            <person name="Tunlid A."/>
            <person name="Henrissat B."/>
            <person name="Grigoriev I.V."/>
            <person name="Hibbett D.S."/>
            <person name="Martin F."/>
        </authorList>
    </citation>
    <scope>NUCLEOTIDE SEQUENCE [LARGE SCALE GENOMIC DNA]</scope>
    <source>
        <strain evidence="3">h7</strain>
    </source>
</reference>
<name>A0A0C3CPP2_HEBCY</name>
<evidence type="ECO:0000313" key="2">
    <source>
        <dbReference type="EMBL" id="KIM46074.1"/>
    </source>
</evidence>
<gene>
    <name evidence="2" type="ORF">M413DRAFT_302345</name>
</gene>
<evidence type="ECO:0000313" key="3">
    <source>
        <dbReference type="Proteomes" id="UP000053424"/>
    </source>
</evidence>